<sequence length="231" mass="23777">MDSAGQRAFPGGRTTRVRPLVILGSGGLGRQIIGLAQDVEQQASTYKLLGFLDDGVDEPDVWGVPVLGGDHQLAELDARYVIGVGLPTARRRLADLAASYGREPATLVHSAAWIGLHTSVGAGSLIFETAHVVAGAQVGRHVMMEVNTFAGHDSRIGDHVLLAGGASVGARAVIGDDVMLGIGCIVLGDVVVGDRAVVGAGAVVTKDVPADSVVVGIPAKETRLRRGRITA</sequence>
<evidence type="ECO:0000256" key="2">
    <source>
        <dbReference type="PIRSR" id="PIRSR620019-2"/>
    </source>
</evidence>
<dbReference type="GO" id="GO:0016740">
    <property type="term" value="F:transferase activity"/>
    <property type="evidence" value="ECO:0007669"/>
    <property type="project" value="UniProtKB-KW"/>
</dbReference>
<protein>
    <submittedName>
        <fullName evidence="4">Acetyltransferase</fullName>
    </submittedName>
</protein>
<reference evidence="4 5" key="1">
    <citation type="submission" date="2019-02" db="EMBL/GenBank/DDBJ databases">
        <title>Draft genome sequences of novel Actinobacteria.</title>
        <authorList>
            <person name="Sahin N."/>
            <person name="Ay H."/>
            <person name="Saygin H."/>
        </authorList>
    </citation>
    <scope>NUCLEOTIDE SEQUENCE [LARGE SCALE GENOMIC DNA]</scope>
    <source>
        <strain evidence="4 5">KC603</strain>
    </source>
</reference>
<feature type="domain" description="PglD N-terminal" evidence="3">
    <location>
        <begin position="20"/>
        <end position="94"/>
    </location>
</feature>
<dbReference type="InterPro" id="IPR020019">
    <property type="entry name" value="AcTrfase_PglD-like"/>
</dbReference>
<accession>A0A4R4RYD7</accession>
<evidence type="ECO:0000313" key="5">
    <source>
        <dbReference type="Proteomes" id="UP000295621"/>
    </source>
</evidence>
<feature type="site" description="Increases basicity of active site His" evidence="1">
    <location>
        <position position="153"/>
    </location>
</feature>
<name>A0A4R4RYD7_9ACTN</name>
<organism evidence="4 5">
    <name type="scientific">Jiangella ureilytica</name>
    <dbReference type="NCBI Taxonomy" id="2530374"/>
    <lineage>
        <taxon>Bacteria</taxon>
        <taxon>Bacillati</taxon>
        <taxon>Actinomycetota</taxon>
        <taxon>Actinomycetes</taxon>
        <taxon>Jiangellales</taxon>
        <taxon>Jiangellaceae</taxon>
        <taxon>Jiangella</taxon>
    </lineage>
</organism>
<dbReference type="Pfam" id="PF00132">
    <property type="entry name" value="Hexapep"/>
    <property type="match status" value="1"/>
</dbReference>
<dbReference type="CDD" id="cd03360">
    <property type="entry name" value="LbH_AT_putative"/>
    <property type="match status" value="1"/>
</dbReference>
<evidence type="ECO:0000256" key="1">
    <source>
        <dbReference type="PIRSR" id="PIRSR620019-1"/>
    </source>
</evidence>
<dbReference type="Pfam" id="PF17836">
    <property type="entry name" value="PglD_N"/>
    <property type="match status" value="1"/>
</dbReference>
<dbReference type="InterPro" id="IPR001451">
    <property type="entry name" value="Hexapep"/>
</dbReference>
<dbReference type="Gene3D" id="3.40.50.20">
    <property type="match status" value="1"/>
</dbReference>
<dbReference type="OrthoDB" id="708224at2"/>
<dbReference type="InterPro" id="IPR011004">
    <property type="entry name" value="Trimer_LpxA-like_sf"/>
</dbReference>
<feature type="binding site" evidence="2">
    <location>
        <position position="182"/>
    </location>
    <ligand>
        <name>acetyl-CoA</name>
        <dbReference type="ChEBI" id="CHEBI:57288"/>
    </ligand>
</feature>
<dbReference type="PANTHER" id="PTHR43300:SF7">
    <property type="entry name" value="UDP-N-ACETYLBACILLOSAMINE N-ACETYLTRANSFERASE"/>
    <property type="match status" value="1"/>
</dbReference>
<evidence type="ECO:0000259" key="3">
    <source>
        <dbReference type="Pfam" id="PF17836"/>
    </source>
</evidence>
<dbReference type="Proteomes" id="UP000295621">
    <property type="component" value="Unassembled WGS sequence"/>
</dbReference>
<dbReference type="AlphaFoldDB" id="A0A4R4RYD7"/>
<dbReference type="NCBIfam" id="TIGR03570">
    <property type="entry name" value="NeuD_NnaD"/>
    <property type="match status" value="1"/>
</dbReference>
<keyword evidence="5" id="KW-1185">Reference proteome</keyword>
<keyword evidence="4" id="KW-0808">Transferase</keyword>
<dbReference type="EMBL" id="SMKL01000006">
    <property type="protein sequence ID" value="TDC53972.1"/>
    <property type="molecule type" value="Genomic_DNA"/>
</dbReference>
<gene>
    <name evidence="4" type="ORF">E1212_04065</name>
</gene>
<dbReference type="Gene3D" id="2.160.10.10">
    <property type="entry name" value="Hexapeptide repeat proteins"/>
    <property type="match status" value="1"/>
</dbReference>
<dbReference type="PANTHER" id="PTHR43300">
    <property type="entry name" value="ACETYLTRANSFERASE"/>
    <property type="match status" value="1"/>
</dbReference>
<proteinExistence type="predicted"/>
<feature type="binding site" evidence="2">
    <location>
        <position position="85"/>
    </location>
    <ligand>
        <name>substrate</name>
    </ligand>
</feature>
<evidence type="ECO:0000313" key="4">
    <source>
        <dbReference type="EMBL" id="TDC53972.1"/>
    </source>
</evidence>
<dbReference type="InterPro" id="IPR041561">
    <property type="entry name" value="PglD_N"/>
</dbReference>
<feature type="active site" description="Proton acceptor" evidence="1">
    <location>
        <position position="152"/>
    </location>
</feature>
<dbReference type="InterPro" id="IPR050179">
    <property type="entry name" value="Trans_hexapeptide_repeat"/>
</dbReference>
<comment type="caution">
    <text evidence="4">The sequence shown here is derived from an EMBL/GenBank/DDBJ whole genome shotgun (WGS) entry which is preliminary data.</text>
</comment>
<dbReference type="SUPFAM" id="SSF51161">
    <property type="entry name" value="Trimeric LpxA-like enzymes"/>
    <property type="match status" value="1"/>
</dbReference>